<organism evidence="8 9">
    <name type="scientific">Diplogelasinospora grovesii</name>
    <dbReference type="NCBI Taxonomy" id="303347"/>
    <lineage>
        <taxon>Eukaryota</taxon>
        <taxon>Fungi</taxon>
        <taxon>Dikarya</taxon>
        <taxon>Ascomycota</taxon>
        <taxon>Pezizomycotina</taxon>
        <taxon>Sordariomycetes</taxon>
        <taxon>Sordariomycetidae</taxon>
        <taxon>Sordariales</taxon>
        <taxon>Diplogelasinosporaceae</taxon>
        <taxon>Diplogelasinospora</taxon>
    </lineage>
</organism>
<keyword evidence="2" id="KW-0805">Transcription regulation</keyword>
<dbReference type="GO" id="GO:0000976">
    <property type="term" value="F:transcription cis-regulatory region binding"/>
    <property type="evidence" value="ECO:0007669"/>
    <property type="project" value="TreeGrafter"/>
</dbReference>
<proteinExistence type="predicted"/>
<dbReference type="EMBL" id="MU853929">
    <property type="protein sequence ID" value="KAK3935301.1"/>
    <property type="molecule type" value="Genomic_DNA"/>
</dbReference>
<evidence type="ECO:0000256" key="1">
    <source>
        <dbReference type="ARBA" id="ARBA00004123"/>
    </source>
</evidence>
<dbReference type="GO" id="GO:0008270">
    <property type="term" value="F:zinc ion binding"/>
    <property type="evidence" value="ECO:0007669"/>
    <property type="project" value="InterPro"/>
</dbReference>
<reference evidence="9" key="1">
    <citation type="journal article" date="2023" name="Mol. Phylogenet. Evol.">
        <title>Genome-scale phylogeny and comparative genomics of the fungal order Sordariales.</title>
        <authorList>
            <person name="Hensen N."/>
            <person name="Bonometti L."/>
            <person name="Westerberg I."/>
            <person name="Brannstrom I.O."/>
            <person name="Guillou S."/>
            <person name="Cros-Aarteil S."/>
            <person name="Calhoun S."/>
            <person name="Haridas S."/>
            <person name="Kuo A."/>
            <person name="Mondo S."/>
            <person name="Pangilinan J."/>
            <person name="Riley R."/>
            <person name="LaButti K."/>
            <person name="Andreopoulos B."/>
            <person name="Lipzen A."/>
            <person name="Chen C."/>
            <person name="Yan M."/>
            <person name="Daum C."/>
            <person name="Ng V."/>
            <person name="Clum A."/>
            <person name="Steindorff A."/>
            <person name="Ohm R.A."/>
            <person name="Martin F."/>
            <person name="Silar P."/>
            <person name="Natvig D.O."/>
            <person name="Lalanne C."/>
            <person name="Gautier V."/>
            <person name="Ament-Velasquez S.L."/>
            <person name="Kruys A."/>
            <person name="Hutchinson M.I."/>
            <person name="Powell A.J."/>
            <person name="Barry K."/>
            <person name="Miller A.N."/>
            <person name="Grigoriev I.V."/>
            <person name="Debuchy R."/>
            <person name="Gladieux P."/>
            <person name="Hiltunen Thoren M."/>
            <person name="Johannesson H."/>
        </authorList>
    </citation>
    <scope>NUCLEOTIDE SEQUENCE [LARGE SCALE GENOMIC DNA]</scope>
    <source>
        <strain evidence="9">CBS 340.73</strain>
    </source>
</reference>
<dbReference type="AlphaFoldDB" id="A0AAN6S0I2"/>
<feature type="region of interest" description="Disordered" evidence="6">
    <location>
        <begin position="559"/>
        <end position="590"/>
    </location>
</feature>
<dbReference type="PANTHER" id="PTHR31845">
    <property type="entry name" value="FINGER DOMAIN PROTEIN, PUTATIVE-RELATED"/>
    <property type="match status" value="1"/>
</dbReference>
<dbReference type="GO" id="GO:0005634">
    <property type="term" value="C:nucleus"/>
    <property type="evidence" value="ECO:0007669"/>
    <property type="project" value="UniProtKB-SubCell"/>
</dbReference>
<evidence type="ECO:0000313" key="8">
    <source>
        <dbReference type="EMBL" id="KAK3935301.1"/>
    </source>
</evidence>
<dbReference type="Proteomes" id="UP001303473">
    <property type="component" value="Unassembled WGS sequence"/>
</dbReference>
<evidence type="ECO:0000256" key="2">
    <source>
        <dbReference type="ARBA" id="ARBA00023015"/>
    </source>
</evidence>
<dbReference type="SUPFAM" id="SSF57701">
    <property type="entry name" value="Zn2/Cys6 DNA-binding domain"/>
    <property type="match status" value="1"/>
</dbReference>
<keyword evidence="9" id="KW-1185">Reference proteome</keyword>
<feature type="region of interest" description="Disordered" evidence="6">
    <location>
        <begin position="85"/>
        <end position="110"/>
    </location>
</feature>
<evidence type="ECO:0000256" key="6">
    <source>
        <dbReference type="SAM" id="MobiDB-lite"/>
    </source>
</evidence>
<dbReference type="InterPro" id="IPR051089">
    <property type="entry name" value="prtT"/>
</dbReference>
<sequence length="653" mass="72638">MASSQQRLQFVHAESHRACINCAAAKAKCVPREGAGGCERCHRSQKECVAQQKSKPQRQKRKRTATALEEKVDEIVALLAAKSTTSTNGNLNPEEQSTEPAVQSRTQSGSVRSSAVFSELGVSEGECDALLSIFRTRQSAYCPWVSIPSSTTASSLLSQKPLLYLAIMLAASFDDFNFQKRIARTVFTYLADQIICQGKKNLDLLQGLLVLIHYYHTQLLDVPQITNLAHLCMALTNDLTYNHTPPAPNTFHSFLLDARKTLHDSEPSYLDYHALPSTNTTRSSESEYEFRRAVVGCFYATSVLSSSFNSFQSYQWSLQLEDSLRILEGSQDERDWRLVKMIKLQHLTGEVYQIQKDLALASKSAVQHLNVYIEPFEERLEEIWADVPAHLRNDLCLMLGYLGAKMHIYKFSILDLCRPPSQTSTATPAELVSFNDARYKCLEAAMACMDCFLNMPKSEFYALPLMMFAQIGHAISTLIKLRCCKPALPSQAWLVVCGRTLIETFETVAERMEEIIDENRAVSTDERGPDLERPTTWIAWLRRCVAKLRKLDHLPEATGADLDLANPPTTQTTTTGTDRTVAGKDTPASNLTEGSTANTLVAQEGIVEGYGGNGGVGNTDWMAMLDDVSSFGMFGVSDEAIFQEFFTGGDNWT</sequence>
<dbReference type="PROSITE" id="PS00463">
    <property type="entry name" value="ZN2_CY6_FUNGAL_1"/>
    <property type="match status" value="1"/>
</dbReference>
<protein>
    <recommendedName>
        <fullName evidence="7">Zn(2)-C6 fungal-type domain-containing protein</fullName>
    </recommendedName>
</protein>
<name>A0AAN6S0I2_9PEZI</name>
<comment type="caution">
    <text evidence="8">The sequence shown here is derived from an EMBL/GenBank/DDBJ whole genome shotgun (WGS) entry which is preliminary data.</text>
</comment>
<evidence type="ECO:0000313" key="9">
    <source>
        <dbReference type="Proteomes" id="UP001303473"/>
    </source>
</evidence>
<dbReference type="InterPro" id="IPR001138">
    <property type="entry name" value="Zn2Cys6_DnaBD"/>
</dbReference>
<keyword evidence="4" id="KW-0804">Transcription</keyword>
<dbReference type="InterPro" id="IPR036864">
    <property type="entry name" value="Zn2-C6_fun-type_DNA-bd_sf"/>
</dbReference>
<comment type="subcellular location">
    <subcellularLocation>
        <location evidence="1">Nucleus</location>
    </subcellularLocation>
</comment>
<dbReference type="Gene3D" id="4.10.240.10">
    <property type="entry name" value="Zn(2)-C6 fungal-type DNA-binding domain"/>
    <property type="match status" value="1"/>
</dbReference>
<dbReference type="CDD" id="cd12148">
    <property type="entry name" value="fungal_TF_MHR"/>
    <property type="match status" value="1"/>
</dbReference>
<dbReference type="CDD" id="cd00067">
    <property type="entry name" value="GAL4"/>
    <property type="match status" value="1"/>
</dbReference>
<accession>A0AAN6S0I2</accession>
<keyword evidence="3" id="KW-0238">DNA-binding</keyword>
<dbReference type="PANTHER" id="PTHR31845:SF10">
    <property type="entry name" value="ZN(II)2CYS6 TRANSCRIPTION FACTOR (EUROFUNG)"/>
    <property type="match status" value="1"/>
</dbReference>
<evidence type="ECO:0000256" key="4">
    <source>
        <dbReference type="ARBA" id="ARBA00023163"/>
    </source>
</evidence>
<gene>
    <name evidence="8" type="ORF">QBC46DRAFT_358357</name>
</gene>
<evidence type="ECO:0000259" key="7">
    <source>
        <dbReference type="PROSITE" id="PS00463"/>
    </source>
</evidence>
<evidence type="ECO:0000256" key="3">
    <source>
        <dbReference type="ARBA" id="ARBA00023125"/>
    </source>
</evidence>
<evidence type="ECO:0000256" key="5">
    <source>
        <dbReference type="ARBA" id="ARBA00023242"/>
    </source>
</evidence>
<feature type="domain" description="Zn(2)-C6 fungal-type" evidence="7">
    <location>
        <begin position="18"/>
        <end position="48"/>
    </location>
</feature>
<feature type="compositionally biased region" description="Low complexity" evidence="6">
    <location>
        <begin position="569"/>
        <end position="580"/>
    </location>
</feature>
<dbReference type="GO" id="GO:0000981">
    <property type="term" value="F:DNA-binding transcription factor activity, RNA polymerase II-specific"/>
    <property type="evidence" value="ECO:0007669"/>
    <property type="project" value="InterPro"/>
</dbReference>
<keyword evidence="5" id="KW-0539">Nucleus</keyword>